<evidence type="ECO:0000313" key="1">
    <source>
        <dbReference type="EMBL" id="HIX95786.1"/>
    </source>
</evidence>
<accession>A0A9D1Y2P8</accession>
<organism evidence="1 2">
    <name type="scientific">Candidatus Gemmiger excrementipullorum</name>
    <dbReference type="NCBI Taxonomy" id="2838610"/>
    <lineage>
        <taxon>Bacteria</taxon>
        <taxon>Bacillati</taxon>
        <taxon>Bacillota</taxon>
        <taxon>Clostridia</taxon>
        <taxon>Eubacteriales</taxon>
        <taxon>Gemmiger</taxon>
    </lineage>
</organism>
<gene>
    <name evidence="1" type="ORF">H9846_10080</name>
</gene>
<evidence type="ECO:0000313" key="2">
    <source>
        <dbReference type="Proteomes" id="UP000886751"/>
    </source>
</evidence>
<sequence>MRDWIDSLTQDIDFSYDGKDGSICPISRTNISLCYNSDAVDVQSVDAAMDVPFINGKSLNDLCERLEL</sequence>
<dbReference type="Proteomes" id="UP000886751">
    <property type="component" value="Unassembled WGS sequence"/>
</dbReference>
<protein>
    <submittedName>
        <fullName evidence="1">Uncharacterized protein</fullName>
    </submittedName>
</protein>
<reference evidence="1" key="1">
    <citation type="journal article" date="2021" name="PeerJ">
        <title>Extensive microbial diversity within the chicken gut microbiome revealed by metagenomics and culture.</title>
        <authorList>
            <person name="Gilroy R."/>
            <person name="Ravi A."/>
            <person name="Getino M."/>
            <person name="Pursley I."/>
            <person name="Horton D.L."/>
            <person name="Alikhan N.F."/>
            <person name="Baker D."/>
            <person name="Gharbi K."/>
            <person name="Hall N."/>
            <person name="Watson M."/>
            <person name="Adriaenssens E.M."/>
            <person name="Foster-Nyarko E."/>
            <person name="Jarju S."/>
            <person name="Secka A."/>
            <person name="Antonio M."/>
            <person name="Oren A."/>
            <person name="Chaudhuri R.R."/>
            <person name="La Ragione R."/>
            <person name="Hildebrand F."/>
            <person name="Pallen M.J."/>
        </authorList>
    </citation>
    <scope>NUCLEOTIDE SEQUENCE</scope>
    <source>
        <strain evidence="1">ChiHecec2B26-7398</strain>
    </source>
</reference>
<dbReference type="EMBL" id="DXEI01000152">
    <property type="protein sequence ID" value="HIX95786.1"/>
    <property type="molecule type" value="Genomic_DNA"/>
</dbReference>
<proteinExistence type="predicted"/>
<name>A0A9D1Y2P8_9FIRM</name>
<comment type="caution">
    <text evidence="1">The sequence shown here is derived from an EMBL/GenBank/DDBJ whole genome shotgun (WGS) entry which is preliminary data.</text>
</comment>
<reference evidence="1" key="2">
    <citation type="submission" date="2021-04" db="EMBL/GenBank/DDBJ databases">
        <authorList>
            <person name="Gilroy R."/>
        </authorList>
    </citation>
    <scope>NUCLEOTIDE SEQUENCE</scope>
    <source>
        <strain evidence="1">ChiHecec2B26-7398</strain>
    </source>
</reference>
<dbReference type="AlphaFoldDB" id="A0A9D1Y2P8"/>